<dbReference type="AlphaFoldDB" id="A0A194W2J4"/>
<gene>
    <name evidence="8" type="ORF">VM1G_06396</name>
</gene>
<dbReference type="PANTHER" id="PTHR34142">
    <property type="entry name" value="ENDO-BETA-1,4-GLUCANASE A"/>
    <property type="match status" value="1"/>
</dbReference>
<dbReference type="GO" id="GO:0009251">
    <property type="term" value="P:glucan catabolic process"/>
    <property type="evidence" value="ECO:0007669"/>
    <property type="project" value="TreeGrafter"/>
</dbReference>
<proteinExistence type="inferred from homology"/>
<keyword evidence="5 6" id="KW-0326">Glycosidase</keyword>
<evidence type="ECO:0000256" key="4">
    <source>
        <dbReference type="ARBA" id="ARBA00022801"/>
    </source>
</evidence>
<evidence type="ECO:0000313" key="8">
    <source>
        <dbReference type="EMBL" id="KUI70497.1"/>
    </source>
</evidence>
<dbReference type="PANTHER" id="PTHR34142:SF1">
    <property type="entry name" value="GLYCOSIDE HYDROLASE FAMILY 5 DOMAIN-CONTAINING PROTEIN"/>
    <property type="match status" value="1"/>
</dbReference>
<dbReference type="SMR" id="A0A194W2J4"/>
<evidence type="ECO:0000256" key="6">
    <source>
        <dbReference type="RuleBase" id="RU361153"/>
    </source>
</evidence>
<name>A0A194W2J4_CYTMA</name>
<dbReference type="EMBL" id="CM003103">
    <property type="protein sequence ID" value="KUI70497.1"/>
    <property type="molecule type" value="Genomic_DNA"/>
</dbReference>
<dbReference type="Gene3D" id="3.20.20.80">
    <property type="entry name" value="Glycosidases"/>
    <property type="match status" value="1"/>
</dbReference>
<sequence length="474" mass="49107">MVASASAAPSSSSSVAAVAASSSVAAASSSPLAAASSSPLAATSSSAPVAAASSSSASAAVATSVKVASSSSSAAASSSSASSSSSSGNGTFLFLGASESGAEFGSAIPGTYGTDYTFPDTTAIQTLMDLGMNTFRLPFLMERIAQGTMTATLDATYLGRLKTVVKYVTDAGKYAVIDPHNYARYDGSIISSTSDFKTFWTNLATEFADDANVIFDCNNEPHDMSTATQTAELMQACVDGVRAAGATSQYIFVEGTSYTGAWTWTTSGNSENMGSITDTVDDKLVYEMHQYLDSDASGTSSTCVSTTIGAERLADATTWLRENNKVGIVGEFAGGANSDCETAVEGMLSFMQDNSDVWLGALWWGAGPCKFSPKGFRLSLDCLSVVVEVIRYTNECFQGGATTSTPWSLPAESATPATRTSSPSTLPLKMTVGIARDLGKLLCKYRTLLSCVDLDQDKYIPWATLKIPSNGAVS</sequence>
<dbReference type="GO" id="GO:0008810">
    <property type="term" value="F:cellulase activity"/>
    <property type="evidence" value="ECO:0007669"/>
    <property type="project" value="UniProtKB-EC"/>
</dbReference>
<feature type="domain" description="Glycoside hydrolase family 5" evidence="7">
    <location>
        <begin position="101"/>
        <end position="366"/>
    </location>
</feature>
<dbReference type="SUPFAM" id="SSF51445">
    <property type="entry name" value="(Trans)glycosidases"/>
    <property type="match status" value="1"/>
</dbReference>
<evidence type="ECO:0000256" key="1">
    <source>
        <dbReference type="ARBA" id="ARBA00000966"/>
    </source>
</evidence>
<evidence type="ECO:0000256" key="3">
    <source>
        <dbReference type="ARBA" id="ARBA00012601"/>
    </source>
</evidence>
<dbReference type="Pfam" id="PF00150">
    <property type="entry name" value="Cellulase"/>
    <property type="match status" value="1"/>
</dbReference>
<protein>
    <recommendedName>
        <fullName evidence="3">cellulase</fullName>
        <ecNumber evidence="3">3.2.1.4</ecNumber>
    </recommendedName>
</protein>
<comment type="similarity">
    <text evidence="2 6">Belongs to the glycosyl hydrolase 5 (cellulase A) family.</text>
</comment>
<evidence type="ECO:0000313" key="9">
    <source>
        <dbReference type="Proteomes" id="UP000078559"/>
    </source>
</evidence>
<dbReference type="InterPro" id="IPR017853">
    <property type="entry name" value="GH"/>
</dbReference>
<evidence type="ECO:0000259" key="7">
    <source>
        <dbReference type="Pfam" id="PF00150"/>
    </source>
</evidence>
<comment type="catalytic activity">
    <reaction evidence="1">
        <text>Endohydrolysis of (1-&gt;4)-beta-D-glucosidic linkages in cellulose, lichenin and cereal beta-D-glucans.</text>
        <dbReference type="EC" id="3.2.1.4"/>
    </reaction>
</comment>
<accession>A0A194W2J4</accession>
<organism evidence="8 9">
    <name type="scientific">Cytospora mali</name>
    <name type="common">Apple Valsa canker fungus</name>
    <name type="synonym">Valsa mali</name>
    <dbReference type="NCBI Taxonomy" id="578113"/>
    <lineage>
        <taxon>Eukaryota</taxon>
        <taxon>Fungi</taxon>
        <taxon>Dikarya</taxon>
        <taxon>Ascomycota</taxon>
        <taxon>Pezizomycotina</taxon>
        <taxon>Sordariomycetes</taxon>
        <taxon>Sordariomycetidae</taxon>
        <taxon>Diaporthales</taxon>
        <taxon>Cytosporaceae</taxon>
        <taxon>Cytospora</taxon>
    </lineage>
</organism>
<dbReference type="OrthoDB" id="5823761at2759"/>
<dbReference type="EC" id="3.2.1.4" evidence="3"/>
<dbReference type="Proteomes" id="UP000078559">
    <property type="component" value="Chromosome 6"/>
</dbReference>
<keyword evidence="4 6" id="KW-0378">Hydrolase</keyword>
<dbReference type="InterPro" id="IPR001547">
    <property type="entry name" value="Glyco_hydro_5"/>
</dbReference>
<reference evidence="8" key="1">
    <citation type="submission" date="2014-12" db="EMBL/GenBank/DDBJ databases">
        <title>Genome Sequence of Valsa Canker Pathogens Uncovers a Specific Adaption of Colonization on Woody Bark.</title>
        <authorList>
            <person name="Yin Z."/>
            <person name="Liu H."/>
            <person name="Gao X."/>
            <person name="Li Z."/>
            <person name="Song N."/>
            <person name="Ke X."/>
            <person name="Dai Q."/>
            <person name="Wu Y."/>
            <person name="Sun Y."/>
            <person name="Xu J.-R."/>
            <person name="Kang Z.K."/>
            <person name="Wang L."/>
            <person name="Huang L."/>
        </authorList>
    </citation>
    <scope>NUCLEOTIDE SEQUENCE [LARGE SCALE GENOMIC DNA]</scope>
    <source>
        <strain evidence="8">03-8</strain>
    </source>
</reference>
<evidence type="ECO:0000256" key="5">
    <source>
        <dbReference type="ARBA" id="ARBA00023295"/>
    </source>
</evidence>
<evidence type="ECO:0000256" key="2">
    <source>
        <dbReference type="ARBA" id="ARBA00005641"/>
    </source>
</evidence>
<keyword evidence="9" id="KW-1185">Reference proteome</keyword>